<dbReference type="GO" id="GO:0050821">
    <property type="term" value="P:protein stabilization"/>
    <property type="evidence" value="ECO:0007669"/>
    <property type="project" value="TreeGrafter"/>
</dbReference>
<evidence type="ECO:0000313" key="3">
    <source>
        <dbReference type="EMBL" id="PDH41286.1"/>
    </source>
</evidence>
<dbReference type="InterPro" id="IPR024930">
    <property type="entry name" value="Skp_dom_sf"/>
</dbReference>
<comment type="similarity">
    <text evidence="1">Belongs to the Skp family.</text>
</comment>
<dbReference type="SUPFAM" id="SSF111384">
    <property type="entry name" value="OmpH-like"/>
    <property type="match status" value="1"/>
</dbReference>
<reference evidence="3 4" key="1">
    <citation type="submission" date="2017-08" db="EMBL/GenBank/DDBJ databases">
        <title>Fine stratification of microbial communities through a metagenomic profile of the photic zone.</title>
        <authorList>
            <person name="Haro-Moreno J.M."/>
            <person name="Lopez-Perez M."/>
            <person name="De La Torre J."/>
            <person name="Picazo A."/>
            <person name="Camacho A."/>
            <person name="Rodriguez-Valera F."/>
        </authorList>
    </citation>
    <scope>NUCLEOTIDE SEQUENCE [LARGE SCALE GENOMIC DNA]</scope>
    <source>
        <strain evidence="3">MED-G24</strain>
    </source>
</reference>
<organism evidence="3 4">
    <name type="scientific">OM182 bacterium MED-G24</name>
    <dbReference type="NCBI Taxonomy" id="1986255"/>
    <lineage>
        <taxon>Bacteria</taxon>
        <taxon>Pseudomonadati</taxon>
        <taxon>Pseudomonadota</taxon>
        <taxon>Gammaproteobacteria</taxon>
        <taxon>OMG group</taxon>
        <taxon>OM182 clade</taxon>
    </lineage>
</organism>
<keyword evidence="2" id="KW-0732">Signal</keyword>
<dbReference type="SMART" id="SM00935">
    <property type="entry name" value="OmpH"/>
    <property type="match status" value="1"/>
</dbReference>
<sequence>MTRIIQRPSTLAATLALLVSMVSLPVLSEIKIGVVNVQGAILASEEAKRLTAQIQGEFREDEQAIIALQTEANTKLQQMQKDAEVMSEAERRRVQQELESINNDFVYQRQKLQRQIDERQQELFAGIDQKVSKAIEDLVRDDDFDIIIPRQAAIYVSDVYDVTRKVTEKLNSYDRQ</sequence>
<evidence type="ECO:0000313" key="4">
    <source>
        <dbReference type="Proteomes" id="UP000219327"/>
    </source>
</evidence>
<dbReference type="EMBL" id="NTKD01000005">
    <property type="protein sequence ID" value="PDH41286.1"/>
    <property type="molecule type" value="Genomic_DNA"/>
</dbReference>
<dbReference type="Pfam" id="PF03938">
    <property type="entry name" value="OmpH"/>
    <property type="match status" value="1"/>
</dbReference>
<dbReference type="Gene3D" id="3.30.910.20">
    <property type="entry name" value="Skp domain"/>
    <property type="match status" value="1"/>
</dbReference>
<evidence type="ECO:0000256" key="1">
    <source>
        <dbReference type="ARBA" id="ARBA00009091"/>
    </source>
</evidence>
<dbReference type="InterPro" id="IPR005632">
    <property type="entry name" value="Chaperone_Skp"/>
</dbReference>
<proteinExistence type="inferred from homology"/>
<comment type="caution">
    <text evidence="3">The sequence shown here is derived from an EMBL/GenBank/DDBJ whole genome shotgun (WGS) entry which is preliminary data.</text>
</comment>
<dbReference type="GO" id="GO:0051082">
    <property type="term" value="F:unfolded protein binding"/>
    <property type="evidence" value="ECO:0007669"/>
    <property type="project" value="InterPro"/>
</dbReference>
<dbReference type="Proteomes" id="UP000219327">
    <property type="component" value="Unassembled WGS sequence"/>
</dbReference>
<gene>
    <name evidence="3" type="ORF">CNE99_02005</name>
</gene>
<name>A0A2A5WYY6_9GAMM</name>
<evidence type="ECO:0008006" key="5">
    <source>
        <dbReference type="Google" id="ProtNLM"/>
    </source>
</evidence>
<dbReference type="PANTHER" id="PTHR35089:SF1">
    <property type="entry name" value="CHAPERONE PROTEIN SKP"/>
    <property type="match status" value="1"/>
</dbReference>
<evidence type="ECO:0000256" key="2">
    <source>
        <dbReference type="ARBA" id="ARBA00022729"/>
    </source>
</evidence>
<protein>
    <recommendedName>
        <fullName evidence="5">Molecular chaperone Skp</fullName>
    </recommendedName>
</protein>
<dbReference type="GO" id="GO:0005829">
    <property type="term" value="C:cytosol"/>
    <property type="evidence" value="ECO:0007669"/>
    <property type="project" value="TreeGrafter"/>
</dbReference>
<dbReference type="PANTHER" id="PTHR35089">
    <property type="entry name" value="CHAPERONE PROTEIN SKP"/>
    <property type="match status" value="1"/>
</dbReference>
<accession>A0A2A5WYY6</accession>
<dbReference type="AlphaFoldDB" id="A0A2A5WYY6"/>